<accession>A0A1C3VLM5</accession>
<protein>
    <submittedName>
        <fullName evidence="1">Uncharacterized protein</fullName>
    </submittedName>
</protein>
<sequence>MASRRERRLWLASLLSLPILLAGNYAINAWRNAEDYIKRNELRINDSLSGQPYAKASWTLNQARLIGDGRDGKITFPGQMRLVVIRLAATAEDDIGQSWAQCSLTLTDRKGRRWQPLNFILSKDLSRDLDPQATPIDGCDTVSRQPPAKGASTLMEEKFVVPADALPSLSAQLSFASTRPDAISFPLRLN</sequence>
<keyword evidence="2" id="KW-1185">Reference proteome</keyword>
<gene>
    <name evidence="1" type="ORF">GA0061100_106408</name>
</gene>
<name>A0A1C3VLM5_9HYPH</name>
<dbReference type="AlphaFoldDB" id="A0A1C3VLM5"/>
<dbReference type="OrthoDB" id="7348044at2"/>
<dbReference type="Proteomes" id="UP000186228">
    <property type="component" value="Unassembled WGS sequence"/>
</dbReference>
<reference evidence="2" key="1">
    <citation type="submission" date="2016-08" db="EMBL/GenBank/DDBJ databases">
        <authorList>
            <person name="Varghese N."/>
            <person name="Submissions Spin"/>
        </authorList>
    </citation>
    <scope>NUCLEOTIDE SEQUENCE [LARGE SCALE GENOMIC DNA]</scope>
    <source>
        <strain evidence="2">CCBAU 57015</strain>
    </source>
</reference>
<proteinExistence type="predicted"/>
<dbReference type="EMBL" id="FMAC01000006">
    <property type="protein sequence ID" value="SCB28608.1"/>
    <property type="molecule type" value="Genomic_DNA"/>
</dbReference>
<evidence type="ECO:0000313" key="1">
    <source>
        <dbReference type="EMBL" id="SCB28608.1"/>
    </source>
</evidence>
<evidence type="ECO:0000313" key="2">
    <source>
        <dbReference type="Proteomes" id="UP000186228"/>
    </source>
</evidence>
<organism evidence="1 2">
    <name type="scientific">Rhizobium hainanense</name>
    <dbReference type="NCBI Taxonomy" id="52131"/>
    <lineage>
        <taxon>Bacteria</taxon>
        <taxon>Pseudomonadati</taxon>
        <taxon>Pseudomonadota</taxon>
        <taxon>Alphaproteobacteria</taxon>
        <taxon>Hyphomicrobiales</taxon>
        <taxon>Rhizobiaceae</taxon>
        <taxon>Rhizobium/Agrobacterium group</taxon>
        <taxon>Rhizobium</taxon>
    </lineage>
</organism>
<dbReference type="STRING" id="52131.GA0061100_106408"/>
<dbReference type="RefSeq" id="WP_143525486.1">
    <property type="nucleotide sequence ID" value="NZ_FMAC01000006.1"/>
</dbReference>